<name>A0ABN3EP40_9ACTN</name>
<reference evidence="2 3" key="1">
    <citation type="journal article" date="2019" name="Int. J. Syst. Evol. Microbiol.">
        <title>The Global Catalogue of Microorganisms (GCM) 10K type strain sequencing project: providing services to taxonomists for standard genome sequencing and annotation.</title>
        <authorList>
            <consortium name="The Broad Institute Genomics Platform"/>
            <consortium name="The Broad Institute Genome Sequencing Center for Infectious Disease"/>
            <person name="Wu L."/>
            <person name="Ma J."/>
        </authorList>
    </citation>
    <scope>NUCLEOTIDE SEQUENCE [LARGE SCALE GENOMIC DNA]</scope>
    <source>
        <strain evidence="2 3">JCM 3053</strain>
    </source>
</reference>
<evidence type="ECO:0000256" key="1">
    <source>
        <dbReference type="SAM" id="Coils"/>
    </source>
</evidence>
<dbReference type="Proteomes" id="UP001501474">
    <property type="component" value="Unassembled WGS sequence"/>
</dbReference>
<sequence>MLLSSILSDPSETTVIVTAASSLVTGSLGTLTAINHKRVFAWAKTVRRKDEEIAELAGPAATLDDLYTEQCRFARTPSHKADLADITRLANAISGRIEHTECIRTELERVVECAQTYVETALPEPPATARIAYTETQTLMAQAMRQESARVTLERAINAANQKIATLRRI</sequence>
<proteinExistence type="predicted"/>
<accession>A0ABN3EP40</accession>
<evidence type="ECO:0000313" key="3">
    <source>
        <dbReference type="Proteomes" id="UP001501474"/>
    </source>
</evidence>
<keyword evidence="1" id="KW-0175">Coiled coil</keyword>
<feature type="coiled-coil region" evidence="1">
    <location>
        <begin position="143"/>
        <end position="170"/>
    </location>
</feature>
<keyword evidence="3" id="KW-1185">Reference proteome</keyword>
<organism evidence="2 3">
    <name type="scientific">Streptomyces indiaensis</name>
    <dbReference type="NCBI Taxonomy" id="284033"/>
    <lineage>
        <taxon>Bacteria</taxon>
        <taxon>Bacillati</taxon>
        <taxon>Actinomycetota</taxon>
        <taxon>Actinomycetes</taxon>
        <taxon>Kitasatosporales</taxon>
        <taxon>Streptomycetaceae</taxon>
        <taxon>Streptomyces</taxon>
    </lineage>
</organism>
<evidence type="ECO:0000313" key="2">
    <source>
        <dbReference type="EMBL" id="GAA2264092.1"/>
    </source>
</evidence>
<protein>
    <submittedName>
        <fullName evidence="2">Uncharacterized protein</fullName>
    </submittedName>
</protein>
<comment type="caution">
    <text evidence="2">The sequence shown here is derived from an EMBL/GenBank/DDBJ whole genome shotgun (WGS) entry which is preliminary data.</text>
</comment>
<gene>
    <name evidence="2" type="ORF">GCM10010104_71200</name>
</gene>
<dbReference type="EMBL" id="BAAART010000261">
    <property type="protein sequence ID" value="GAA2264092.1"/>
    <property type="molecule type" value="Genomic_DNA"/>
</dbReference>
<dbReference type="RefSeq" id="WP_234849739.1">
    <property type="nucleotide sequence ID" value="NZ_BAAART010000261.1"/>
</dbReference>